<reference evidence="2" key="3">
    <citation type="submission" date="2025-09" db="UniProtKB">
        <authorList>
            <consortium name="Ensembl"/>
        </authorList>
    </citation>
    <scope>IDENTIFICATION</scope>
</reference>
<accession>A0A803XP23</accession>
<feature type="region of interest" description="Disordered" evidence="1">
    <location>
        <begin position="1"/>
        <end position="77"/>
    </location>
</feature>
<dbReference type="Proteomes" id="UP000001645">
    <property type="component" value="Chromosome 1"/>
</dbReference>
<feature type="compositionally biased region" description="Polar residues" evidence="1">
    <location>
        <begin position="28"/>
        <end position="43"/>
    </location>
</feature>
<dbReference type="AlphaFoldDB" id="A0A803XP23"/>
<evidence type="ECO:0000313" key="3">
    <source>
        <dbReference type="Proteomes" id="UP000001645"/>
    </source>
</evidence>
<feature type="compositionally biased region" description="Polar residues" evidence="1">
    <location>
        <begin position="62"/>
        <end position="77"/>
    </location>
</feature>
<reference evidence="2 3" key="1">
    <citation type="journal article" date="2010" name="PLoS Biol.">
        <title>Multi-platform next-generation sequencing of the domestic turkey (Meleagris gallopavo): genome assembly and analysis.</title>
        <authorList>
            <person name="Dalloul R.A."/>
            <person name="Long J.A."/>
            <person name="Zimin A.V."/>
            <person name="Aslam L."/>
            <person name="Beal K."/>
            <person name="Blomberg L.A."/>
            <person name="Bouffard P."/>
            <person name="Burt D.W."/>
            <person name="Crasta O."/>
            <person name="Crooijmans R.P."/>
            <person name="Cooper K."/>
            <person name="Coulombe R.A."/>
            <person name="De S."/>
            <person name="Delany M.E."/>
            <person name="Dodgson J.B."/>
            <person name="Dong J.J."/>
            <person name="Evans C."/>
            <person name="Frederickson K.M."/>
            <person name="Flicek P."/>
            <person name="Florea L."/>
            <person name="Folkerts O."/>
            <person name="Groenen M.A."/>
            <person name="Harkins T.T."/>
            <person name="Herrero J."/>
            <person name="Hoffmann S."/>
            <person name="Megens H.J."/>
            <person name="Jiang A."/>
            <person name="de Jong P."/>
            <person name="Kaiser P."/>
            <person name="Kim H."/>
            <person name="Kim K.W."/>
            <person name="Kim S."/>
            <person name="Langenberger D."/>
            <person name="Lee M.K."/>
            <person name="Lee T."/>
            <person name="Mane S."/>
            <person name="Marcais G."/>
            <person name="Marz M."/>
            <person name="McElroy A.P."/>
            <person name="Modise T."/>
            <person name="Nefedov M."/>
            <person name="Notredame C."/>
            <person name="Paton I.R."/>
            <person name="Payne W.S."/>
            <person name="Pertea G."/>
            <person name="Prickett D."/>
            <person name="Puiu D."/>
            <person name="Qioa D."/>
            <person name="Raineri E."/>
            <person name="Ruffier M."/>
            <person name="Salzberg S.L."/>
            <person name="Schatz M.C."/>
            <person name="Scheuring C."/>
            <person name="Schmidt C.J."/>
            <person name="Schroeder S."/>
            <person name="Searle S.M."/>
            <person name="Smith E.J."/>
            <person name="Smith J."/>
            <person name="Sonstegard T.S."/>
            <person name="Stadler P.F."/>
            <person name="Tafer H."/>
            <person name="Tu Z.J."/>
            <person name="Van Tassell C.P."/>
            <person name="Vilella A.J."/>
            <person name="Williams K.P."/>
            <person name="Yorke J.A."/>
            <person name="Zhang L."/>
            <person name="Zhang H.B."/>
            <person name="Zhang X."/>
            <person name="Zhang Y."/>
            <person name="Reed K.M."/>
        </authorList>
    </citation>
    <scope>NUCLEOTIDE SEQUENCE [LARGE SCALE GENOMIC DNA]</scope>
</reference>
<name>A0A803XP23_MELGA</name>
<organism evidence="2 3">
    <name type="scientific">Meleagris gallopavo</name>
    <name type="common">Wild turkey</name>
    <dbReference type="NCBI Taxonomy" id="9103"/>
    <lineage>
        <taxon>Eukaryota</taxon>
        <taxon>Metazoa</taxon>
        <taxon>Chordata</taxon>
        <taxon>Craniata</taxon>
        <taxon>Vertebrata</taxon>
        <taxon>Euteleostomi</taxon>
        <taxon>Archelosauria</taxon>
        <taxon>Archosauria</taxon>
        <taxon>Dinosauria</taxon>
        <taxon>Saurischia</taxon>
        <taxon>Theropoda</taxon>
        <taxon>Coelurosauria</taxon>
        <taxon>Aves</taxon>
        <taxon>Neognathae</taxon>
        <taxon>Galloanserae</taxon>
        <taxon>Galliformes</taxon>
        <taxon>Phasianidae</taxon>
        <taxon>Meleagridinae</taxon>
        <taxon>Meleagris</taxon>
    </lineage>
</organism>
<dbReference type="Ensembl" id="ENSMGAT00000035298.1">
    <property type="protein sequence ID" value="ENSMGAP00000021269.1"/>
    <property type="gene ID" value="ENSMGAG00000018229.1"/>
</dbReference>
<evidence type="ECO:0000313" key="2">
    <source>
        <dbReference type="Ensembl" id="ENSMGAP00000021269.1"/>
    </source>
</evidence>
<dbReference type="InParanoid" id="A0A803XP23"/>
<dbReference type="GeneTree" id="ENSGT01040000244452"/>
<sequence>MHSPSAAQGRWKQRAQPLSAHVMAAPLSPQTQHCWKKQNSPISSRHRASTAGLTPLGRAQDVGTSGSHSTKQLSGQG</sequence>
<reference evidence="2" key="2">
    <citation type="submission" date="2025-08" db="UniProtKB">
        <authorList>
            <consortium name="Ensembl"/>
        </authorList>
    </citation>
    <scope>IDENTIFICATION</scope>
</reference>
<protein>
    <submittedName>
        <fullName evidence="2">Uncharacterized protein</fullName>
    </submittedName>
</protein>
<keyword evidence="3" id="KW-1185">Reference proteome</keyword>
<evidence type="ECO:0000256" key="1">
    <source>
        <dbReference type="SAM" id="MobiDB-lite"/>
    </source>
</evidence>
<proteinExistence type="predicted"/>